<dbReference type="PANTHER" id="PTHR42780:SF1">
    <property type="entry name" value="ISOLEUCINE--TRNA LIGASE, CYTOPLASMIC"/>
    <property type="match status" value="1"/>
</dbReference>
<dbReference type="PANTHER" id="PTHR42780">
    <property type="entry name" value="SOLEUCYL-TRNA SYNTHETASE"/>
    <property type="match status" value="1"/>
</dbReference>
<evidence type="ECO:0000256" key="5">
    <source>
        <dbReference type="ARBA" id="ARBA00022840"/>
    </source>
</evidence>
<dbReference type="InterPro" id="IPR023586">
    <property type="entry name" value="Ile-tRNA-ligase_type2"/>
</dbReference>
<dbReference type="InterPro" id="IPR002301">
    <property type="entry name" value="Ile-tRNA-ligase"/>
</dbReference>
<dbReference type="GO" id="GO:0004822">
    <property type="term" value="F:isoleucine-tRNA ligase activity"/>
    <property type="evidence" value="ECO:0007669"/>
    <property type="project" value="UniProtKB-EC"/>
</dbReference>
<feature type="domain" description="Aminoacyl-tRNA synthetase class Ia" evidence="13">
    <location>
        <begin position="13"/>
        <end position="675"/>
    </location>
</feature>
<evidence type="ECO:0000256" key="2">
    <source>
        <dbReference type="ARBA" id="ARBA00013165"/>
    </source>
</evidence>
<dbReference type="AlphaFoldDB" id="A0AAV9PPE7"/>
<dbReference type="InterPro" id="IPR009080">
    <property type="entry name" value="tRNAsynth_Ia_anticodon-bd"/>
</dbReference>
<evidence type="ECO:0000256" key="11">
    <source>
        <dbReference type="RuleBase" id="RU363035"/>
    </source>
</evidence>
<evidence type="ECO:0000256" key="8">
    <source>
        <dbReference type="ARBA" id="ARBA00032665"/>
    </source>
</evidence>
<comment type="catalytic activity">
    <reaction evidence="9">
        <text>tRNA(Ile) + L-isoleucine + ATP = L-isoleucyl-tRNA(Ile) + AMP + diphosphate</text>
        <dbReference type="Rhea" id="RHEA:11060"/>
        <dbReference type="Rhea" id="RHEA-COMP:9666"/>
        <dbReference type="Rhea" id="RHEA-COMP:9695"/>
        <dbReference type="ChEBI" id="CHEBI:30616"/>
        <dbReference type="ChEBI" id="CHEBI:33019"/>
        <dbReference type="ChEBI" id="CHEBI:58045"/>
        <dbReference type="ChEBI" id="CHEBI:78442"/>
        <dbReference type="ChEBI" id="CHEBI:78528"/>
        <dbReference type="ChEBI" id="CHEBI:456215"/>
        <dbReference type="EC" id="6.1.1.5"/>
    </reaction>
</comment>
<dbReference type="GeneID" id="89921412"/>
<dbReference type="Gene3D" id="1.10.730.10">
    <property type="entry name" value="Isoleucyl-tRNA Synthetase, Domain 1"/>
    <property type="match status" value="1"/>
</dbReference>
<dbReference type="RefSeq" id="XP_064663562.1">
    <property type="nucleotide sequence ID" value="XM_064797328.1"/>
</dbReference>
<dbReference type="SUPFAM" id="SSF52374">
    <property type="entry name" value="Nucleotidylyl transferase"/>
    <property type="match status" value="1"/>
</dbReference>
<evidence type="ECO:0000256" key="4">
    <source>
        <dbReference type="ARBA" id="ARBA00022741"/>
    </source>
</evidence>
<evidence type="ECO:0000259" key="13">
    <source>
        <dbReference type="Pfam" id="PF00133"/>
    </source>
</evidence>
<dbReference type="NCBIfam" id="TIGR00392">
    <property type="entry name" value="ileS"/>
    <property type="match status" value="1"/>
</dbReference>
<feature type="region of interest" description="Disordered" evidence="12">
    <location>
        <begin position="786"/>
        <end position="808"/>
    </location>
</feature>
<dbReference type="InterPro" id="IPR001412">
    <property type="entry name" value="aa-tRNA-synth_I_CS"/>
</dbReference>
<reference evidence="15 16" key="1">
    <citation type="submission" date="2023-08" db="EMBL/GenBank/DDBJ databases">
        <title>Black Yeasts Isolated from many extreme environments.</title>
        <authorList>
            <person name="Coleine C."/>
            <person name="Stajich J.E."/>
            <person name="Selbmann L."/>
        </authorList>
    </citation>
    <scope>NUCLEOTIDE SEQUENCE [LARGE SCALE GENOMIC DNA]</scope>
    <source>
        <strain evidence="15 16">CCFEE 5935</strain>
    </source>
</reference>
<dbReference type="Pfam" id="PF08264">
    <property type="entry name" value="Anticodon_1"/>
    <property type="match status" value="1"/>
</dbReference>
<dbReference type="FunFam" id="1.10.730.10:FF:000004">
    <property type="entry name" value="Isoleucyl-tRNA synthetase, cytoplasmic"/>
    <property type="match status" value="1"/>
</dbReference>
<comment type="similarity">
    <text evidence="1 11">Belongs to the class-I aminoacyl-tRNA synthetase family.</text>
</comment>
<dbReference type="EC" id="6.1.1.5" evidence="2"/>
<dbReference type="EMBL" id="JAVRRT010000001">
    <property type="protein sequence ID" value="KAK5174924.1"/>
    <property type="molecule type" value="Genomic_DNA"/>
</dbReference>
<keyword evidence="6 11" id="KW-0648">Protein biosynthesis</keyword>
<evidence type="ECO:0000313" key="16">
    <source>
        <dbReference type="Proteomes" id="UP001337655"/>
    </source>
</evidence>
<evidence type="ECO:0000256" key="10">
    <source>
        <dbReference type="ARBA" id="ARBA00069879"/>
    </source>
</evidence>
<sequence length="1161" mass="131837">MGSINFPAEEERMLNHWDDTNAFHQQLELSKDDPPYVFYDGPPFATGTPHYGHLLASTIKDIIPRYWSMNGRYVERRFGWDTHGVPIEQIVDKELQEELGVRGRAAVEKVGIKEYNRRCREKVLTYAGEWRKVIGRLGRWIDFDRDYKTMDPSFMETCWWVFAQLHKKGMVYHGARVLPYSTALNTPLSKSEATEEYKDVQDPAVTVSFPVLPPDQQPEAVRQKVEEVLKTVGGNLDFVAWTTTPWTLPSNIALCAHPDYEYLIVHDVESDRRYLMVEAGLRVLYKDPKKAKYKILSKLKGKDIAGWKYKPIFNYFVESFKDVGYRVLLDTYVKDDEGVGIVHQAPAFGEDDYNISWREGIIDYDRSPPNPLNAGGEFTSEVPDFEGQHVKAADKNIIKFLEGQGRMVRKSQITHRYPHCPRSKTPLIQRAVPSWFIKVESIVPEMLKNLEKTHWVPRQVGMGRFYQWISAAKDWNVSRNRYWGTPLPLWVSDDMKEVVCVSSVAELKQLSGYEGEIKDLHPDSVDQITIPSKQGKGTLHRVPEVFDCWFESGSMPYASSHYPFSYPDYDSSQPDSGMSRTEGPGKALFSKFPGDFIAEGLDQTRGWFYTLSVLGTHLFNTFPYQNCVVNGIVLAEDGKKMSKSLRNFPDPMLVIDRYGSDALRLYLIDSPVVRGEPLRFSEMGVKQIVSGVLLPLWNSYNFFAQQAALLKKNTGSDFVFDPEMQKSNENVMDRWILAATQSLLQYVNQEMEGYRLYTVVPRLLKMVDDTTNWYIRFNRNRLKGQTASAKPATNGVQMNGAKPEADGDSEEAVDTLHALNTLYEVLYTLVRALAPFIPFLSDNIFQRLAPHLPESITKGKDVRSVHFLRFPTVRQELFDPVVERRVSRMQKVIELGRLARERRTLSLKTPLKTLIVLHQDQQFLEDVKTLERYVTEELNIRDLVLTTEESKYGVEYSVQADVKNLGMKFKKDAASIKKALPKLSSADIHAFLDTGAITVEGHQLSAEDLRVQRGLKQSPETADLEVAVEGEVMILLDAFAYPELAQEGLAREVLNRVQRLRKRADLVPTDDIKLAYSVLSPATVDGADGAGKGEKGAVSEASRLEAERLVEEMFVQQAGTITKAASLGVVKIEDGGAKEEAVAEEEAEVKDVRLLLRLLKV</sequence>
<dbReference type="InterPro" id="IPR002300">
    <property type="entry name" value="aa-tRNA-synth_Ia"/>
</dbReference>
<dbReference type="GO" id="GO:0000049">
    <property type="term" value="F:tRNA binding"/>
    <property type="evidence" value="ECO:0007669"/>
    <property type="project" value="InterPro"/>
</dbReference>
<keyword evidence="4 11" id="KW-0547">Nucleotide-binding</keyword>
<dbReference type="GO" id="GO:0005524">
    <property type="term" value="F:ATP binding"/>
    <property type="evidence" value="ECO:0007669"/>
    <property type="project" value="UniProtKB-KW"/>
</dbReference>
<dbReference type="Pfam" id="PF19302">
    <property type="entry name" value="DUF5915"/>
    <property type="match status" value="1"/>
</dbReference>
<evidence type="ECO:0000256" key="7">
    <source>
        <dbReference type="ARBA" id="ARBA00023146"/>
    </source>
</evidence>
<keyword evidence="16" id="KW-1185">Reference proteome</keyword>
<evidence type="ECO:0000256" key="12">
    <source>
        <dbReference type="SAM" id="MobiDB-lite"/>
    </source>
</evidence>
<evidence type="ECO:0000256" key="6">
    <source>
        <dbReference type="ARBA" id="ARBA00022917"/>
    </source>
</evidence>
<proteinExistence type="inferred from homology"/>
<dbReference type="CDD" id="cd00818">
    <property type="entry name" value="IleRS_core"/>
    <property type="match status" value="1"/>
</dbReference>
<evidence type="ECO:0000313" key="15">
    <source>
        <dbReference type="EMBL" id="KAK5174924.1"/>
    </source>
</evidence>
<dbReference type="PRINTS" id="PR00984">
    <property type="entry name" value="TRNASYNTHILE"/>
</dbReference>
<dbReference type="SUPFAM" id="SSF50677">
    <property type="entry name" value="ValRS/IleRS/LeuRS editing domain"/>
    <property type="match status" value="1"/>
</dbReference>
<protein>
    <recommendedName>
        <fullName evidence="10">Isoleucine--tRNA ligase, cytoplasmic</fullName>
        <ecNumber evidence="2">6.1.1.5</ecNumber>
    </recommendedName>
    <alternativeName>
        <fullName evidence="8">Isoleucyl-tRNA synthetase</fullName>
    </alternativeName>
</protein>
<dbReference type="InterPro" id="IPR014729">
    <property type="entry name" value="Rossmann-like_a/b/a_fold"/>
</dbReference>
<feature type="domain" description="Methionyl/Valyl/Leucyl/Isoleucyl-tRNA synthetase anticodon-binding" evidence="14">
    <location>
        <begin position="733"/>
        <end position="914"/>
    </location>
</feature>
<keyword evidence="3 11" id="KW-0436">Ligase</keyword>
<evidence type="ECO:0000256" key="3">
    <source>
        <dbReference type="ARBA" id="ARBA00022598"/>
    </source>
</evidence>
<dbReference type="FunFam" id="3.40.50.620:FF:000023">
    <property type="entry name" value="Isoleucyl-tRNA synthetase,cytoplasmic"/>
    <property type="match status" value="1"/>
</dbReference>
<keyword evidence="7 11" id="KW-0030">Aminoacyl-tRNA synthetase</keyword>
<dbReference type="InterPro" id="IPR033709">
    <property type="entry name" value="Anticodon_Ile_ABEc"/>
</dbReference>
<dbReference type="InterPro" id="IPR013155">
    <property type="entry name" value="M/V/L/I-tRNA-synth_anticd-bd"/>
</dbReference>
<keyword evidence="5 11" id="KW-0067">ATP-binding</keyword>
<dbReference type="FunFam" id="3.40.50.620:FF:000133">
    <property type="entry name" value="Isoleucyl-tRNA synthetase, cytoplasmic"/>
    <property type="match status" value="1"/>
</dbReference>
<comment type="caution">
    <text evidence="15">The sequence shown here is derived from an EMBL/GenBank/DDBJ whole genome shotgun (WGS) entry which is preliminary data.</text>
</comment>
<dbReference type="InterPro" id="IPR009008">
    <property type="entry name" value="Val/Leu/Ile-tRNA-synth_edit"/>
</dbReference>
<dbReference type="Gene3D" id="3.90.740.10">
    <property type="entry name" value="Valyl/Leucyl/Isoleucyl-tRNA synthetase, editing domain"/>
    <property type="match status" value="1"/>
</dbReference>
<dbReference type="Pfam" id="PF00133">
    <property type="entry name" value="tRNA-synt_1"/>
    <property type="match status" value="1"/>
</dbReference>
<accession>A0AAV9PPE7</accession>
<evidence type="ECO:0000259" key="14">
    <source>
        <dbReference type="Pfam" id="PF08264"/>
    </source>
</evidence>
<dbReference type="Gene3D" id="3.40.50.620">
    <property type="entry name" value="HUPs"/>
    <property type="match status" value="2"/>
</dbReference>
<dbReference type="PROSITE" id="PS00178">
    <property type="entry name" value="AA_TRNA_LIGASE_I"/>
    <property type="match status" value="1"/>
</dbReference>
<dbReference type="SUPFAM" id="SSF47323">
    <property type="entry name" value="Anticodon-binding domain of a subclass of class I aminoacyl-tRNA synthetases"/>
    <property type="match status" value="1"/>
</dbReference>
<organism evidence="15 16">
    <name type="scientific">Saxophila tyrrhenica</name>
    <dbReference type="NCBI Taxonomy" id="1690608"/>
    <lineage>
        <taxon>Eukaryota</taxon>
        <taxon>Fungi</taxon>
        <taxon>Dikarya</taxon>
        <taxon>Ascomycota</taxon>
        <taxon>Pezizomycotina</taxon>
        <taxon>Dothideomycetes</taxon>
        <taxon>Dothideomycetidae</taxon>
        <taxon>Mycosphaerellales</taxon>
        <taxon>Extremaceae</taxon>
        <taxon>Saxophila</taxon>
    </lineage>
</organism>
<dbReference type="Proteomes" id="UP001337655">
    <property type="component" value="Unassembled WGS sequence"/>
</dbReference>
<dbReference type="CDD" id="cd07961">
    <property type="entry name" value="Anticodon_Ia_Ile_ABEc"/>
    <property type="match status" value="1"/>
</dbReference>
<dbReference type="GO" id="GO:0006428">
    <property type="term" value="P:isoleucyl-tRNA aminoacylation"/>
    <property type="evidence" value="ECO:0007669"/>
    <property type="project" value="InterPro"/>
</dbReference>
<dbReference type="GO" id="GO:0002161">
    <property type="term" value="F:aminoacyl-tRNA deacylase activity"/>
    <property type="evidence" value="ECO:0007669"/>
    <property type="project" value="InterPro"/>
</dbReference>
<name>A0AAV9PPE7_9PEZI</name>
<evidence type="ECO:0000256" key="9">
    <source>
        <dbReference type="ARBA" id="ARBA00048359"/>
    </source>
</evidence>
<gene>
    <name evidence="15" type="primary">ILS1</name>
    <name evidence="15" type="ORF">LTR77_000060</name>
</gene>
<evidence type="ECO:0000256" key="1">
    <source>
        <dbReference type="ARBA" id="ARBA00005594"/>
    </source>
</evidence>